<organism evidence="1 2">
    <name type="scientific">Nocardia farcinica</name>
    <dbReference type="NCBI Taxonomy" id="37329"/>
    <lineage>
        <taxon>Bacteria</taxon>
        <taxon>Bacillati</taxon>
        <taxon>Actinomycetota</taxon>
        <taxon>Actinomycetes</taxon>
        <taxon>Mycobacteriales</taxon>
        <taxon>Nocardiaceae</taxon>
        <taxon>Nocardia</taxon>
    </lineage>
</organism>
<dbReference type="SUPFAM" id="SSF55961">
    <property type="entry name" value="Bet v1-like"/>
    <property type="match status" value="1"/>
</dbReference>
<dbReference type="Proteomes" id="UP000057820">
    <property type="component" value="Plasmid 2"/>
</dbReference>
<dbReference type="CDD" id="cd08865">
    <property type="entry name" value="SRPBCC_10"/>
    <property type="match status" value="1"/>
</dbReference>
<sequence length="145" mass="16334">MRVDVRTEIVIDRPPSTVAAFAADPTNVPRWYANIHEVRWVSEPPLRTGSQLEFAAQFLGRRLVYTYEVTEYVPGSLLVMRTARGPFPMETSYTWEPTAAGTRMTLRNRGEPAGFSRVLAPVLESAVRRANRADLARLKAELEAE</sequence>
<dbReference type="EMBL" id="LN868939">
    <property type="protein sequence ID" value="CRY80646.1"/>
    <property type="molecule type" value="Genomic_DNA"/>
</dbReference>
<evidence type="ECO:0000313" key="2">
    <source>
        <dbReference type="Proteomes" id="UP000057820"/>
    </source>
</evidence>
<dbReference type="Gene3D" id="3.30.530.20">
    <property type="match status" value="1"/>
</dbReference>
<proteinExistence type="predicted"/>
<dbReference type="InterPro" id="IPR019587">
    <property type="entry name" value="Polyketide_cyclase/dehydratase"/>
</dbReference>
<dbReference type="Pfam" id="PF10604">
    <property type="entry name" value="Polyketide_cyc2"/>
    <property type="match status" value="1"/>
</dbReference>
<dbReference type="AlphaFoldDB" id="A0A0H5PDJ7"/>
<geneLocation type="plasmid" evidence="1">
    <name>2</name>
</geneLocation>
<name>A0A0H5PDJ7_NOCFR</name>
<gene>
    <name evidence="1" type="ORF">ERS450000_03969</name>
</gene>
<protein>
    <submittedName>
        <fullName evidence="1">Predicted integral membrane protein</fullName>
    </submittedName>
</protein>
<dbReference type="InterPro" id="IPR023393">
    <property type="entry name" value="START-like_dom_sf"/>
</dbReference>
<accession>A0A0H5PDJ7</accession>
<evidence type="ECO:0000313" key="1">
    <source>
        <dbReference type="EMBL" id="CRY80646.1"/>
    </source>
</evidence>
<reference evidence="2" key="1">
    <citation type="submission" date="2015-03" db="EMBL/GenBank/DDBJ databases">
        <authorList>
            <consortium name="Pathogen Informatics"/>
        </authorList>
    </citation>
    <scope>NUCLEOTIDE SEQUENCE [LARGE SCALE GENOMIC DNA]</scope>
    <source>
        <strain evidence="2">NCTC11134</strain>
        <plasmid evidence="2">2</plasmid>
    </source>
</reference>
<keyword evidence="1" id="KW-0614">Plasmid</keyword>
<dbReference type="KEGG" id="nfr:ERS450000_03969"/>
<dbReference type="RefSeq" id="WP_060593808.1">
    <property type="nucleotide sequence ID" value="NZ_CP031418.1"/>
</dbReference>